<dbReference type="Gene3D" id="3.40.50.720">
    <property type="entry name" value="NAD(P)-binding Rossmann-like Domain"/>
    <property type="match status" value="1"/>
</dbReference>
<evidence type="ECO:0000256" key="5">
    <source>
        <dbReference type="ARBA" id="ARBA00022989"/>
    </source>
</evidence>
<feature type="transmembrane region" description="Helical" evidence="7">
    <location>
        <begin position="12"/>
        <end position="35"/>
    </location>
</feature>
<organism evidence="9 10">
    <name type="scientific">Merismopedia glauca CCAP 1448/3</name>
    <dbReference type="NCBI Taxonomy" id="1296344"/>
    <lineage>
        <taxon>Bacteria</taxon>
        <taxon>Bacillati</taxon>
        <taxon>Cyanobacteriota</taxon>
        <taxon>Cyanophyceae</taxon>
        <taxon>Synechococcales</taxon>
        <taxon>Merismopediaceae</taxon>
        <taxon>Merismopedia</taxon>
    </lineage>
</organism>
<evidence type="ECO:0000259" key="8">
    <source>
        <dbReference type="Pfam" id="PF02397"/>
    </source>
</evidence>
<dbReference type="InterPro" id="IPR017475">
    <property type="entry name" value="EPS_sugar_tfrase"/>
</dbReference>
<dbReference type="GO" id="GO:0016020">
    <property type="term" value="C:membrane"/>
    <property type="evidence" value="ECO:0007669"/>
    <property type="project" value="UniProtKB-SubCell"/>
</dbReference>
<dbReference type="GO" id="GO:0089702">
    <property type="term" value="F:undecaprenyl-phosphate glucose phosphotransferase activity"/>
    <property type="evidence" value="ECO:0007669"/>
    <property type="project" value="TreeGrafter"/>
</dbReference>
<keyword evidence="10" id="KW-1185">Reference proteome</keyword>
<dbReference type="GO" id="GO:0009242">
    <property type="term" value="P:colanic acid biosynthetic process"/>
    <property type="evidence" value="ECO:0007669"/>
    <property type="project" value="TreeGrafter"/>
</dbReference>
<feature type="transmembrane region" description="Helical" evidence="7">
    <location>
        <begin position="186"/>
        <end position="209"/>
    </location>
</feature>
<evidence type="ECO:0000256" key="6">
    <source>
        <dbReference type="ARBA" id="ARBA00023136"/>
    </source>
</evidence>
<keyword evidence="3 9" id="KW-0808">Transferase</keyword>
<dbReference type="AlphaFoldDB" id="A0A2T1C5K6"/>
<keyword evidence="5 7" id="KW-1133">Transmembrane helix</keyword>
<dbReference type="NCBIfam" id="TIGR03023">
    <property type="entry name" value="WcaJ_sugtrans"/>
    <property type="match status" value="1"/>
</dbReference>
<feature type="domain" description="Bacterial sugar transferase" evidence="8">
    <location>
        <begin position="181"/>
        <end position="366"/>
    </location>
</feature>
<name>A0A2T1C5K6_9CYAN</name>
<evidence type="ECO:0000256" key="2">
    <source>
        <dbReference type="ARBA" id="ARBA00006464"/>
    </source>
</evidence>
<gene>
    <name evidence="9" type="ORF">C7B64_07820</name>
</gene>
<dbReference type="PANTHER" id="PTHR30576">
    <property type="entry name" value="COLANIC BIOSYNTHESIS UDP-GLUCOSE LIPID CARRIER TRANSFERASE"/>
    <property type="match status" value="1"/>
</dbReference>
<dbReference type="Pfam" id="PF02397">
    <property type="entry name" value="Bac_transf"/>
    <property type="match status" value="1"/>
</dbReference>
<protein>
    <submittedName>
        <fullName evidence="9">Undecaprenyl-phosphate glucose phosphotransferase</fullName>
    </submittedName>
</protein>
<dbReference type="Pfam" id="PF13727">
    <property type="entry name" value="CoA_binding_3"/>
    <property type="match status" value="1"/>
</dbReference>
<evidence type="ECO:0000313" key="10">
    <source>
        <dbReference type="Proteomes" id="UP000238762"/>
    </source>
</evidence>
<dbReference type="InterPro" id="IPR003362">
    <property type="entry name" value="Bact_transf"/>
</dbReference>
<dbReference type="OrthoDB" id="570875at2"/>
<dbReference type="RefSeq" id="WP_106288084.1">
    <property type="nucleotide sequence ID" value="NZ_CAWNTC010000250.1"/>
</dbReference>
<evidence type="ECO:0000313" key="9">
    <source>
        <dbReference type="EMBL" id="PSB03550.1"/>
    </source>
</evidence>
<comment type="similarity">
    <text evidence="2">Belongs to the bacterial sugar transferase family.</text>
</comment>
<dbReference type="NCBIfam" id="TIGR03025">
    <property type="entry name" value="EPS_sugtrans"/>
    <property type="match status" value="1"/>
</dbReference>
<proteinExistence type="inferred from homology"/>
<evidence type="ECO:0000256" key="7">
    <source>
        <dbReference type="SAM" id="Phobius"/>
    </source>
</evidence>
<dbReference type="InterPro" id="IPR017473">
    <property type="entry name" value="Undecaprenyl-P_gluc_Ptfrase"/>
</dbReference>
<keyword evidence="4 7" id="KW-0812">Transmembrane</keyword>
<evidence type="ECO:0000256" key="3">
    <source>
        <dbReference type="ARBA" id="ARBA00022679"/>
    </source>
</evidence>
<dbReference type="SUPFAM" id="SSF51735">
    <property type="entry name" value="NAD(P)-binding Rossmann-fold domains"/>
    <property type="match status" value="1"/>
</dbReference>
<comment type="subcellular location">
    <subcellularLocation>
        <location evidence="1">Membrane</location>
        <topology evidence="1">Multi-pass membrane protein</topology>
    </subcellularLocation>
</comment>
<accession>A0A2T1C5K6</accession>
<dbReference type="Proteomes" id="UP000238762">
    <property type="component" value="Unassembled WGS sequence"/>
</dbReference>
<reference evidence="9 10" key="1">
    <citation type="submission" date="2018-02" db="EMBL/GenBank/DDBJ databases">
        <authorList>
            <person name="Cohen D.B."/>
            <person name="Kent A.D."/>
        </authorList>
    </citation>
    <scope>NUCLEOTIDE SEQUENCE [LARGE SCALE GENOMIC DNA]</scope>
    <source>
        <strain evidence="9 10">CCAP 1448/3</strain>
    </source>
</reference>
<dbReference type="PANTHER" id="PTHR30576:SF21">
    <property type="entry name" value="UDP-GLUCOSE:UNDECAPRENYL-PHOSPHATE GLUCOSE-1-PHOSPHATE TRANSFERASE"/>
    <property type="match status" value="1"/>
</dbReference>
<dbReference type="InterPro" id="IPR036291">
    <property type="entry name" value="NAD(P)-bd_dom_sf"/>
</dbReference>
<reference evidence="9 10" key="2">
    <citation type="submission" date="2018-03" db="EMBL/GenBank/DDBJ databases">
        <title>The ancient ancestry and fast evolution of plastids.</title>
        <authorList>
            <person name="Moore K.R."/>
            <person name="Magnabosco C."/>
            <person name="Momper L."/>
            <person name="Gold D.A."/>
            <person name="Bosak T."/>
            <person name="Fournier G.P."/>
        </authorList>
    </citation>
    <scope>NUCLEOTIDE SEQUENCE [LARGE SCALE GENOMIC DNA]</scope>
    <source>
        <strain evidence="9 10">CCAP 1448/3</strain>
    </source>
</reference>
<dbReference type="EMBL" id="PVWJ01000029">
    <property type="protein sequence ID" value="PSB03550.1"/>
    <property type="molecule type" value="Genomic_DNA"/>
</dbReference>
<evidence type="ECO:0000256" key="1">
    <source>
        <dbReference type="ARBA" id="ARBA00004141"/>
    </source>
</evidence>
<keyword evidence="6 7" id="KW-0472">Membrane</keyword>
<comment type="caution">
    <text evidence="9">The sequence shown here is derived from an EMBL/GenBank/DDBJ whole genome shotgun (WGS) entry which is preliminary data.</text>
</comment>
<evidence type="ECO:0000256" key="4">
    <source>
        <dbReference type="ARBA" id="ARBA00022692"/>
    </source>
</evidence>
<sequence>MTKSSEIFSSQILWSWVALFTLVSYSLHLMIWQILRKLRASGRNSRSAIIVGLNPVSHYLARQLAQTPELGIRLSGFFDDRIPPAPRCAQGNTLIGQLKEIPDYVRQNSIDIVYITSSIPDQYKIKILIEQLQDTTACVYFVPNVWMADLNAMDYRSYQIKGIPVIALWEVPFSEVQYLLKRTVDIIFGVVAFVLLAPIMAIISLAIMIDSPGPVIFKQRRYGFNGQEIIIYKFRSMKVMEDGDKVTQATKDGDDRITRVGRILRRTSLDELPQFFNVIQGRMSIVGPRPHAVAHNEYYRKLINGYMLRHKVKPGITGLAQVNGLRGETDTIDKMKMRVDYDLEYLKNWSLALDFEIIFKTVFVWFKGTNAY</sequence>